<evidence type="ECO:0000313" key="1">
    <source>
        <dbReference type="Proteomes" id="UP000515135"/>
    </source>
</evidence>
<protein>
    <submittedName>
        <fullName evidence="2">Uncharacterized protein LOC109480334</fullName>
    </submittedName>
</protein>
<dbReference type="KEGG" id="bbel:109480334"/>
<name>A0A6P4ZVQ2_BRABE</name>
<evidence type="ECO:0000313" key="2">
    <source>
        <dbReference type="RefSeq" id="XP_019638084.1"/>
    </source>
</evidence>
<dbReference type="GeneID" id="109480334"/>
<reference evidence="2" key="1">
    <citation type="submission" date="2025-08" db="UniProtKB">
        <authorList>
            <consortium name="RefSeq"/>
        </authorList>
    </citation>
    <scope>IDENTIFICATION</scope>
    <source>
        <tissue evidence="2">Gonad</tissue>
    </source>
</reference>
<dbReference type="OrthoDB" id="10160478at2759"/>
<accession>A0A6P4ZVQ2</accession>
<organism evidence="1 2">
    <name type="scientific">Branchiostoma belcheri</name>
    <name type="common">Amphioxus</name>
    <dbReference type="NCBI Taxonomy" id="7741"/>
    <lineage>
        <taxon>Eukaryota</taxon>
        <taxon>Metazoa</taxon>
        <taxon>Chordata</taxon>
        <taxon>Cephalochordata</taxon>
        <taxon>Leptocardii</taxon>
        <taxon>Amphioxiformes</taxon>
        <taxon>Branchiostomatidae</taxon>
        <taxon>Branchiostoma</taxon>
    </lineage>
</organism>
<dbReference type="Proteomes" id="UP000515135">
    <property type="component" value="Unplaced"/>
</dbReference>
<proteinExistence type="predicted"/>
<dbReference type="RefSeq" id="XP_019638084.1">
    <property type="nucleotide sequence ID" value="XM_019782525.1"/>
</dbReference>
<dbReference type="AlphaFoldDB" id="A0A6P4ZVQ2"/>
<sequence>MADKGETTTVLEFDIVKTAMICNPTGKGVLFERRRNRKSTLIWRNYLTEDKKSKALIWVHSYKSSPPAKGTYVVLEFADSRNFIFGSGNAIKPQLCVGEPDGTDLPDDPEDITTPTDPRVFLMKPSPHGSTDVVFAWKGSTNDVITLLPSPNARNKSSGPCGLMPEGNGPTLESQLFQLNLPLLRKADRASEAEMSDRLEVVPFPFPFLPPGLESEARQA</sequence>
<keyword evidence="1" id="KW-1185">Reference proteome</keyword>
<gene>
    <name evidence="2" type="primary">LOC109480334</name>
</gene>